<proteinExistence type="predicted"/>
<dbReference type="NCBIfam" id="TIGR02532">
    <property type="entry name" value="IV_pilin_GFxxxE"/>
    <property type="match status" value="1"/>
</dbReference>
<dbReference type="InterPro" id="IPR045584">
    <property type="entry name" value="Pilin-like"/>
</dbReference>
<sequence>MKNLSTTRRAFTLIELLVVIAIIAILAAILFPVFAQAREKARQTACLSNMKQIGLGLMMYLQDYDEVLPMAQSYGPYNAALPSLTSPYVQKVQQYGTQTATNSIWACPSDATPRLNGGNPKQSYAAIFWTAGPDRAPWASWTAAGTGAYIAGKSLAAFSSPADTFLLAEAHQDEGILGTNYVGVKRPFILATDNQNNAFNAQNCTVTSNNRCTNLKNPAHSLSWNYVFADGHAKSMRPEATLGKGVGGNGLDATGSPCIRTRPCGPWTLDDQD</sequence>
<dbReference type="InterPro" id="IPR012902">
    <property type="entry name" value="N_methyl_site"/>
</dbReference>
<keyword evidence="1" id="KW-1133">Transmembrane helix</keyword>
<dbReference type="PANTHER" id="PTHR30093:SF2">
    <property type="entry name" value="TYPE II SECRETION SYSTEM PROTEIN H"/>
    <property type="match status" value="1"/>
</dbReference>
<dbReference type="EMBL" id="JACHGW010000004">
    <property type="protein sequence ID" value="MBB6052734.1"/>
    <property type="molecule type" value="Genomic_DNA"/>
</dbReference>
<dbReference type="Pfam" id="PF07596">
    <property type="entry name" value="SBP_bac_10"/>
    <property type="match status" value="1"/>
</dbReference>
<evidence type="ECO:0000313" key="3">
    <source>
        <dbReference type="EMBL" id="MBB6052734.1"/>
    </source>
</evidence>
<gene>
    <name evidence="3" type="ORF">HNQ39_004555</name>
</gene>
<name>A0A7W9SV10_ARMRO</name>
<protein>
    <submittedName>
        <fullName evidence="3">Prepilin-type N-terminal cleavage/methylation domain-containing protein/prepilin-type processing-associated H-X9-DG protein</fullName>
    </submittedName>
</protein>
<feature type="transmembrane region" description="Helical" evidence="1">
    <location>
        <begin position="12"/>
        <end position="34"/>
    </location>
</feature>
<accession>A0A7W9SV10</accession>
<keyword evidence="1" id="KW-0812">Transmembrane</keyword>
<keyword evidence="4" id="KW-1185">Reference proteome</keyword>
<dbReference type="RefSeq" id="WP_184202315.1">
    <property type="nucleotide sequence ID" value="NZ_JACHGW010000004.1"/>
</dbReference>
<comment type="caution">
    <text evidence="3">The sequence shown here is derived from an EMBL/GenBank/DDBJ whole genome shotgun (WGS) entry which is preliminary data.</text>
</comment>
<keyword evidence="1" id="KW-0472">Membrane</keyword>
<organism evidence="3 4">
    <name type="scientific">Armatimonas rosea</name>
    <dbReference type="NCBI Taxonomy" id="685828"/>
    <lineage>
        <taxon>Bacteria</taxon>
        <taxon>Bacillati</taxon>
        <taxon>Armatimonadota</taxon>
        <taxon>Armatimonadia</taxon>
        <taxon>Armatimonadales</taxon>
        <taxon>Armatimonadaceae</taxon>
        <taxon>Armatimonas</taxon>
    </lineage>
</organism>
<feature type="domain" description="DUF1559" evidence="2">
    <location>
        <begin position="36"/>
        <end position="172"/>
    </location>
</feature>
<dbReference type="Pfam" id="PF07963">
    <property type="entry name" value="N_methyl"/>
    <property type="match status" value="1"/>
</dbReference>
<dbReference type="PANTHER" id="PTHR30093">
    <property type="entry name" value="GENERAL SECRETION PATHWAY PROTEIN G"/>
    <property type="match status" value="1"/>
</dbReference>
<dbReference type="InterPro" id="IPR011453">
    <property type="entry name" value="DUF1559"/>
</dbReference>
<dbReference type="AlphaFoldDB" id="A0A7W9SV10"/>
<dbReference type="Gene3D" id="3.30.700.10">
    <property type="entry name" value="Glycoprotein, Type 4 Pilin"/>
    <property type="match status" value="1"/>
</dbReference>
<reference evidence="3 4" key="1">
    <citation type="submission" date="2020-08" db="EMBL/GenBank/DDBJ databases">
        <title>Genomic Encyclopedia of Type Strains, Phase IV (KMG-IV): sequencing the most valuable type-strain genomes for metagenomic binning, comparative biology and taxonomic classification.</title>
        <authorList>
            <person name="Goeker M."/>
        </authorList>
    </citation>
    <scope>NUCLEOTIDE SEQUENCE [LARGE SCALE GENOMIC DNA]</scope>
    <source>
        <strain evidence="3 4">DSM 23562</strain>
    </source>
</reference>
<dbReference type="Proteomes" id="UP000520814">
    <property type="component" value="Unassembled WGS sequence"/>
</dbReference>
<dbReference type="SUPFAM" id="SSF54523">
    <property type="entry name" value="Pili subunits"/>
    <property type="match status" value="1"/>
</dbReference>
<evidence type="ECO:0000256" key="1">
    <source>
        <dbReference type="SAM" id="Phobius"/>
    </source>
</evidence>
<evidence type="ECO:0000259" key="2">
    <source>
        <dbReference type="Pfam" id="PF07596"/>
    </source>
</evidence>
<evidence type="ECO:0000313" key="4">
    <source>
        <dbReference type="Proteomes" id="UP000520814"/>
    </source>
</evidence>